<sequence length="142" mass="16387">MQIIPRKSPFDFDHIFHGWWGGVPSTDTTTPVTFAPKVDIFEEKGKYRIVADLPGVERENIKLTLDEGVLTLEAVLERESKKEEKGKVIRRERFSGSYLRRFDLGDNIAEDDVQAEFNNGVLTLEIPFLEPRERAAKRIQIR</sequence>
<evidence type="ECO:0000259" key="3">
    <source>
        <dbReference type="PROSITE" id="PS01031"/>
    </source>
</evidence>
<reference evidence="5" key="3">
    <citation type="submission" date="2022-11" db="EMBL/GenBank/DDBJ databases">
        <title>Chitin-degrading and fungicidal potential of chitinolytic bacterial strains from marine environment of the Pacific Ocean regions.</title>
        <authorList>
            <person name="Pentekhina I."/>
            <person name="Nedashkovskaya O."/>
            <person name="Seitkalieva A."/>
            <person name="Podvolotskaya A."/>
            <person name="Tekutyeva L."/>
            <person name="Balabanova L."/>
        </authorList>
    </citation>
    <scope>NUCLEOTIDE SEQUENCE</scope>
    <source>
        <strain evidence="5">KMM 6838</strain>
    </source>
</reference>
<dbReference type="EMBL" id="CP014864">
    <property type="protein sequence ID" value="AMX03318.1"/>
    <property type="molecule type" value="Genomic_DNA"/>
</dbReference>
<dbReference type="STRING" id="252514.A3224_12670"/>
<accession>A0A143HNQ1</accession>
<proteinExistence type="inferred from homology"/>
<evidence type="ECO:0000256" key="1">
    <source>
        <dbReference type="PROSITE-ProRule" id="PRU00285"/>
    </source>
</evidence>
<dbReference type="PANTHER" id="PTHR11527">
    <property type="entry name" value="HEAT-SHOCK PROTEIN 20 FAMILY MEMBER"/>
    <property type="match status" value="1"/>
</dbReference>
<feature type="domain" description="SHSP" evidence="3">
    <location>
        <begin position="29"/>
        <end position="142"/>
    </location>
</feature>
<evidence type="ECO:0000313" key="5">
    <source>
        <dbReference type="EMBL" id="MCX2801051.1"/>
    </source>
</evidence>
<organism evidence="4 6">
    <name type="scientific">Microbulbifer thermotolerans</name>
    <dbReference type="NCBI Taxonomy" id="252514"/>
    <lineage>
        <taxon>Bacteria</taxon>
        <taxon>Pseudomonadati</taxon>
        <taxon>Pseudomonadota</taxon>
        <taxon>Gammaproteobacteria</taxon>
        <taxon>Cellvibrionales</taxon>
        <taxon>Microbulbiferaceae</taxon>
        <taxon>Microbulbifer</taxon>
    </lineage>
</organism>
<name>A0A143HNQ1_MICTH</name>
<protein>
    <submittedName>
        <fullName evidence="5">Hsp20/alpha crystallin family protein</fullName>
    </submittedName>
</protein>
<dbReference type="RefSeq" id="WP_067155277.1">
    <property type="nucleotide sequence ID" value="NZ_CP014864.1"/>
</dbReference>
<reference evidence="6" key="1">
    <citation type="submission" date="2016-03" db="EMBL/GenBank/DDBJ databases">
        <authorList>
            <person name="Lee Y.-S."/>
            <person name="Choi Y.-L."/>
        </authorList>
    </citation>
    <scope>NUCLEOTIDE SEQUENCE [LARGE SCALE GENOMIC DNA]</scope>
    <source>
        <strain evidence="6">DAU221</strain>
    </source>
</reference>
<dbReference type="InterPro" id="IPR031107">
    <property type="entry name" value="Small_HSP"/>
</dbReference>
<dbReference type="Gene3D" id="2.60.40.790">
    <property type="match status" value="1"/>
</dbReference>
<evidence type="ECO:0000313" key="4">
    <source>
        <dbReference type="EMBL" id="AMX03318.1"/>
    </source>
</evidence>
<dbReference type="Proteomes" id="UP001209730">
    <property type="component" value="Unassembled WGS sequence"/>
</dbReference>
<dbReference type="KEGG" id="mthd:A3224_12670"/>
<dbReference type="OrthoDB" id="9792695at2"/>
<gene>
    <name evidence="4" type="ORF">A3224_12670</name>
    <name evidence="5" type="ORF">OQJ68_04540</name>
</gene>
<dbReference type="SUPFAM" id="SSF49764">
    <property type="entry name" value="HSP20-like chaperones"/>
    <property type="match status" value="1"/>
</dbReference>
<dbReference type="Pfam" id="PF00011">
    <property type="entry name" value="HSP20"/>
    <property type="match status" value="1"/>
</dbReference>
<dbReference type="InterPro" id="IPR002068">
    <property type="entry name" value="A-crystallin/Hsp20_dom"/>
</dbReference>
<keyword evidence="6" id="KW-1185">Reference proteome</keyword>
<dbReference type="GeneID" id="76608897"/>
<dbReference type="EMBL" id="JAPHQB010000005">
    <property type="protein sequence ID" value="MCX2801051.1"/>
    <property type="molecule type" value="Genomic_DNA"/>
</dbReference>
<dbReference type="InterPro" id="IPR008978">
    <property type="entry name" value="HSP20-like_chaperone"/>
</dbReference>
<dbReference type="PROSITE" id="PS01031">
    <property type="entry name" value="SHSP"/>
    <property type="match status" value="1"/>
</dbReference>
<dbReference type="CDD" id="cd06464">
    <property type="entry name" value="ACD_sHsps-like"/>
    <property type="match status" value="1"/>
</dbReference>
<evidence type="ECO:0000256" key="2">
    <source>
        <dbReference type="RuleBase" id="RU003616"/>
    </source>
</evidence>
<reference evidence="4" key="2">
    <citation type="submission" date="2016-03" db="EMBL/GenBank/DDBJ databases">
        <authorList>
            <person name="Ploux O."/>
        </authorList>
    </citation>
    <scope>NUCLEOTIDE SEQUENCE [LARGE SCALE GENOMIC DNA]</scope>
    <source>
        <strain evidence="4">DAU221</strain>
    </source>
</reference>
<dbReference type="Proteomes" id="UP000076077">
    <property type="component" value="Chromosome"/>
</dbReference>
<comment type="similarity">
    <text evidence="1 2">Belongs to the small heat shock protein (HSP20) family.</text>
</comment>
<evidence type="ECO:0000313" key="6">
    <source>
        <dbReference type="Proteomes" id="UP000076077"/>
    </source>
</evidence>
<dbReference type="AlphaFoldDB" id="A0A143HNQ1"/>